<dbReference type="Gene3D" id="1.20.120.580">
    <property type="entry name" value="bsu32300-like"/>
    <property type="match status" value="1"/>
</dbReference>
<comment type="similarity">
    <text evidence="4">Belongs to the HepT RNase toxin family.</text>
</comment>
<evidence type="ECO:0000256" key="4">
    <source>
        <dbReference type="ARBA" id="ARBA00024207"/>
    </source>
</evidence>
<evidence type="ECO:0000313" key="5">
    <source>
        <dbReference type="EMBL" id="MBD2566363.1"/>
    </source>
</evidence>
<name>A0ABR8F9U9_9NOST</name>
<sequence>MDINDLIATKANLITKYYKTLEKFTSISLDEFLSDYCQQLLAERLLYLITQTAIDINQQIISKINPENSSTTLESFTQLAKYQVITRDLSQSLTPSTGLIKHLTYEYDNINPNQVFKAINVALEKYPIYIRQIKSYLI</sequence>
<evidence type="ECO:0000256" key="1">
    <source>
        <dbReference type="ARBA" id="ARBA00022649"/>
    </source>
</evidence>
<reference evidence="5 6" key="1">
    <citation type="journal article" date="2020" name="ISME J.">
        <title>Comparative genomics reveals insights into cyanobacterial evolution and habitat adaptation.</title>
        <authorList>
            <person name="Chen M.Y."/>
            <person name="Teng W.K."/>
            <person name="Zhao L."/>
            <person name="Hu C.X."/>
            <person name="Zhou Y.K."/>
            <person name="Han B.P."/>
            <person name="Song L.R."/>
            <person name="Shu W.S."/>
        </authorList>
    </citation>
    <scope>NUCLEOTIDE SEQUENCE [LARGE SCALE GENOMIC DNA]</scope>
    <source>
        <strain evidence="5 6">FACHB-196</strain>
    </source>
</reference>
<dbReference type="InterPro" id="IPR052379">
    <property type="entry name" value="Type_VII_TA_RNase"/>
</dbReference>
<gene>
    <name evidence="5" type="ORF">H6G59_00345</name>
</gene>
<keyword evidence="2" id="KW-0540">Nuclease</keyword>
<keyword evidence="3" id="KW-0378">Hydrolase</keyword>
<dbReference type="RefSeq" id="WP_190711192.1">
    <property type="nucleotide sequence ID" value="NZ_JACJST010000001.1"/>
</dbReference>
<dbReference type="InterPro" id="IPR008201">
    <property type="entry name" value="HepT-like"/>
</dbReference>
<accession>A0ABR8F9U9</accession>
<evidence type="ECO:0000256" key="3">
    <source>
        <dbReference type="ARBA" id="ARBA00022801"/>
    </source>
</evidence>
<comment type="caution">
    <text evidence="5">The sequence shown here is derived from an EMBL/GenBank/DDBJ whole genome shotgun (WGS) entry which is preliminary data.</text>
</comment>
<dbReference type="EMBL" id="JACJST010000001">
    <property type="protein sequence ID" value="MBD2566363.1"/>
    <property type="molecule type" value="Genomic_DNA"/>
</dbReference>
<dbReference type="NCBIfam" id="NF047751">
    <property type="entry name" value="HepT_toxin"/>
    <property type="match status" value="1"/>
</dbReference>
<dbReference type="Pfam" id="PF01934">
    <property type="entry name" value="HepT-like"/>
    <property type="match status" value="1"/>
</dbReference>
<evidence type="ECO:0000313" key="6">
    <source>
        <dbReference type="Proteomes" id="UP000640531"/>
    </source>
</evidence>
<organism evidence="5 6">
    <name type="scientific">Anabaena lutea FACHB-196</name>
    <dbReference type="NCBI Taxonomy" id="2692881"/>
    <lineage>
        <taxon>Bacteria</taxon>
        <taxon>Bacillati</taxon>
        <taxon>Cyanobacteriota</taxon>
        <taxon>Cyanophyceae</taxon>
        <taxon>Nostocales</taxon>
        <taxon>Nostocaceae</taxon>
        <taxon>Anabaena</taxon>
    </lineage>
</organism>
<keyword evidence="1" id="KW-1277">Toxin-antitoxin system</keyword>
<proteinExistence type="inferred from homology"/>
<dbReference type="PANTHER" id="PTHR33397:SF3">
    <property type="entry name" value="MRNA NUCLEASE HEPT"/>
    <property type="match status" value="1"/>
</dbReference>
<keyword evidence="6" id="KW-1185">Reference proteome</keyword>
<dbReference type="Proteomes" id="UP000640531">
    <property type="component" value="Unassembled WGS sequence"/>
</dbReference>
<protein>
    <submittedName>
        <fullName evidence="5">DUF86 domain-containing protein</fullName>
    </submittedName>
</protein>
<evidence type="ECO:0000256" key="2">
    <source>
        <dbReference type="ARBA" id="ARBA00022722"/>
    </source>
</evidence>
<dbReference type="InterPro" id="IPR037038">
    <property type="entry name" value="HepT-like_sf"/>
</dbReference>
<dbReference type="PANTHER" id="PTHR33397">
    <property type="entry name" value="UPF0331 PROTEIN YUTE"/>
    <property type="match status" value="1"/>
</dbReference>